<gene>
    <name evidence="2" type="ORF">SETIT_9G268300v2</name>
</gene>
<organism evidence="2">
    <name type="scientific">Setaria italica</name>
    <name type="common">Foxtail millet</name>
    <name type="synonym">Panicum italicum</name>
    <dbReference type="NCBI Taxonomy" id="4555"/>
    <lineage>
        <taxon>Eukaryota</taxon>
        <taxon>Viridiplantae</taxon>
        <taxon>Streptophyta</taxon>
        <taxon>Embryophyta</taxon>
        <taxon>Tracheophyta</taxon>
        <taxon>Spermatophyta</taxon>
        <taxon>Magnoliopsida</taxon>
        <taxon>Liliopsida</taxon>
        <taxon>Poales</taxon>
        <taxon>Poaceae</taxon>
        <taxon>PACMAD clade</taxon>
        <taxon>Panicoideae</taxon>
        <taxon>Panicodae</taxon>
        <taxon>Paniceae</taxon>
        <taxon>Cenchrinae</taxon>
        <taxon>Setaria</taxon>
    </lineage>
</organism>
<name>A0A368SL57_SETIT</name>
<feature type="region of interest" description="Disordered" evidence="1">
    <location>
        <begin position="28"/>
        <end position="83"/>
    </location>
</feature>
<evidence type="ECO:0000256" key="1">
    <source>
        <dbReference type="SAM" id="MobiDB-lite"/>
    </source>
</evidence>
<accession>A0A368SL57</accession>
<evidence type="ECO:0000313" key="2">
    <source>
        <dbReference type="EMBL" id="RCV43093.1"/>
    </source>
</evidence>
<proteinExistence type="predicted"/>
<feature type="compositionally biased region" description="Low complexity" evidence="1">
    <location>
        <begin position="58"/>
        <end position="79"/>
    </location>
</feature>
<feature type="compositionally biased region" description="Acidic residues" evidence="1">
    <location>
        <begin position="43"/>
        <end position="52"/>
    </location>
</feature>
<dbReference type="AlphaFoldDB" id="A0A368SL57"/>
<reference evidence="2" key="1">
    <citation type="journal article" date="2012" name="Nat. Biotechnol.">
        <title>Reference genome sequence of the model plant Setaria.</title>
        <authorList>
            <person name="Bennetzen J.L."/>
            <person name="Schmutz J."/>
            <person name="Wang H."/>
            <person name="Percifield R."/>
            <person name="Hawkins J."/>
            <person name="Pontaroli A.C."/>
            <person name="Estep M."/>
            <person name="Feng L."/>
            <person name="Vaughn J.N."/>
            <person name="Grimwood J."/>
            <person name="Jenkins J."/>
            <person name="Barry K."/>
            <person name="Lindquist E."/>
            <person name="Hellsten U."/>
            <person name="Deshpande S."/>
            <person name="Wang X."/>
            <person name="Wu X."/>
            <person name="Mitros T."/>
            <person name="Triplett J."/>
            <person name="Yang X."/>
            <person name="Ye C.Y."/>
            <person name="Mauro-Herrera M."/>
            <person name="Wang L."/>
            <person name="Li P."/>
            <person name="Sharma M."/>
            <person name="Sharma R."/>
            <person name="Ronald P.C."/>
            <person name="Panaud O."/>
            <person name="Kellogg E.A."/>
            <person name="Brutnell T.P."/>
            <person name="Doust A.N."/>
            <person name="Tuskan G.A."/>
            <person name="Rokhsar D."/>
            <person name="Devos K.M."/>
        </authorList>
    </citation>
    <scope>NUCLEOTIDE SEQUENCE [LARGE SCALE GENOMIC DNA]</scope>
    <source>
        <strain evidence="2">Yugu1</strain>
    </source>
</reference>
<sequence length="128" mass="14141">MFGVPTYVGYLEEMFKGTLADGQASILPGALTQDKGDEKGDLGDEEGEEQEKEEFLASSLSSSSRKGTNSTASTATSPNKKSKIPMVKMFQELLVELQVSRSKKEATLVERVKQRQDELEKRFIFEAA</sequence>
<reference evidence="2" key="2">
    <citation type="submission" date="2015-07" db="EMBL/GenBank/DDBJ databases">
        <authorList>
            <person name="Noorani M."/>
        </authorList>
    </citation>
    <scope>NUCLEOTIDE SEQUENCE</scope>
    <source>
        <strain evidence="2">Yugu1</strain>
    </source>
</reference>
<protein>
    <submittedName>
        <fullName evidence="2">Uncharacterized protein</fullName>
    </submittedName>
</protein>
<dbReference type="EMBL" id="CM003536">
    <property type="protein sequence ID" value="RCV43093.1"/>
    <property type="molecule type" value="Genomic_DNA"/>
</dbReference>